<keyword evidence="4" id="KW-1185">Reference proteome</keyword>
<feature type="compositionally biased region" description="Basic residues" evidence="1">
    <location>
        <begin position="101"/>
        <end position="123"/>
    </location>
</feature>
<dbReference type="AlphaFoldDB" id="A0AAD5HIN2"/>
<organism evidence="3 4">
    <name type="scientific">Umbelopsis ramanniana AG</name>
    <dbReference type="NCBI Taxonomy" id="1314678"/>
    <lineage>
        <taxon>Eukaryota</taxon>
        <taxon>Fungi</taxon>
        <taxon>Fungi incertae sedis</taxon>
        <taxon>Mucoromycota</taxon>
        <taxon>Mucoromycotina</taxon>
        <taxon>Umbelopsidomycetes</taxon>
        <taxon>Umbelopsidales</taxon>
        <taxon>Umbelopsidaceae</taxon>
        <taxon>Umbelopsis</taxon>
    </lineage>
</organism>
<proteinExistence type="predicted"/>
<evidence type="ECO:0000313" key="3">
    <source>
        <dbReference type="EMBL" id="KAI8583861.1"/>
    </source>
</evidence>
<dbReference type="Proteomes" id="UP001206595">
    <property type="component" value="Unassembled WGS sequence"/>
</dbReference>
<dbReference type="GeneID" id="75910881"/>
<accession>A0AAD5HIN2</accession>
<reference evidence="3" key="1">
    <citation type="submission" date="2021-06" db="EMBL/GenBank/DDBJ databases">
        <authorList>
            <consortium name="DOE Joint Genome Institute"/>
            <person name="Mondo S.J."/>
            <person name="Amses K.R."/>
            <person name="Simmons D.R."/>
            <person name="Longcore J.E."/>
            <person name="Seto K."/>
            <person name="Alves G.H."/>
            <person name="Bonds A.E."/>
            <person name="Quandt C.A."/>
            <person name="Davis W.J."/>
            <person name="Chang Y."/>
            <person name="Letcher P.M."/>
            <person name="Powell M.J."/>
            <person name="Kuo A."/>
            <person name="Labutti K."/>
            <person name="Pangilinan J."/>
            <person name="Andreopoulos W."/>
            <person name="Tritt A."/>
            <person name="Riley R."/>
            <person name="Hundley H."/>
            <person name="Johnson J."/>
            <person name="Lipzen A."/>
            <person name="Barry K."/>
            <person name="Berbee M.L."/>
            <person name="Buchler N.E."/>
            <person name="Grigoriev I.V."/>
            <person name="Spatafora J.W."/>
            <person name="Stajich J.E."/>
            <person name="James T.Y."/>
        </authorList>
    </citation>
    <scope>NUCLEOTIDE SEQUENCE</scope>
    <source>
        <strain evidence="3">AG</strain>
    </source>
</reference>
<keyword evidence="2" id="KW-0812">Transmembrane</keyword>
<evidence type="ECO:0000256" key="1">
    <source>
        <dbReference type="SAM" id="MobiDB-lite"/>
    </source>
</evidence>
<keyword evidence="2" id="KW-1133">Transmembrane helix</keyword>
<keyword evidence="2" id="KW-0472">Membrane</keyword>
<evidence type="ECO:0000313" key="4">
    <source>
        <dbReference type="Proteomes" id="UP001206595"/>
    </source>
</evidence>
<feature type="transmembrane region" description="Helical" evidence="2">
    <location>
        <begin position="15"/>
        <end position="36"/>
    </location>
</feature>
<evidence type="ECO:0000256" key="2">
    <source>
        <dbReference type="SAM" id="Phobius"/>
    </source>
</evidence>
<sequence length="187" mass="21924">MIKNILKEPAMSLNFFYFPISTFCPFFFFISPWLAAQKSLCAHFVRMPSGQEAKATVWFIDDTLKPVGVLIAAGLDAIDPWRKTFRDIYIPNSRHISTCPSRHRIHSRQERKKNHQEKKPKKKIHEKNSLHFFVNTFRTLWPFQCSLAKKKEKDNIKKILPQQSAASSYQNFLSFSLVIIRNQKSYS</sequence>
<name>A0AAD5HIN2_UMBRA</name>
<protein>
    <submittedName>
        <fullName evidence="3">Uncharacterized protein</fullName>
    </submittedName>
</protein>
<feature type="region of interest" description="Disordered" evidence="1">
    <location>
        <begin position="100"/>
        <end position="123"/>
    </location>
</feature>
<gene>
    <name evidence="3" type="ORF">K450DRAFT_220320</name>
</gene>
<dbReference type="EMBL" id="MU620894">
    <property type="protein sequence ID" value="KAI8583861.1"/>
    <property type="molecule type" value="Genomic_DNA"/>
</dbReference>
<dbReference type="RefSeq" id="XP_051448865.1">
    <property type="nucleotide sequence ID" value="XM_051585533.1"/>
</dbReference>
<comment type="caution">
    <text evidence="3">The sequence shown here is derived from an EMBL/GenBank/DDBJ whole genome shotgun (WGS) entry which is preliminary data.</text>
</comment>
<reference evidence="3" key="2">
    <citation type="journal article" date="2022" name="Proc. Natl. Acad. Sci. U.S.A.">
        <title>Diploid-dominant life cycles characterize the early evolution of Fungi.</title>
        <authorList>
            <person name="Amses K.R."/>
            <person name="Simmons D.R."/>
            <person name="Longcore J.E."/>
            <person name="Mondo S.J."/>
            <person name="Seto K."/>
            <person name="Jeronimo G.H."/>
            <person name="Bonds A.E."/>
            <person name="Quandt C.A."/>
            <person name="Davis W.J."/>
            <person name="Chang Y."/>
            <person name="Federici B.A."/>
            <person name="Kuo A."/>
            <person name="LaButti K."/>
            <person name="Pangilinan J."/>
            <person name="Andreopoulos W."/>
            <person name="Tritt A."/>
            <person name="Riley R."/>
            <person name="Hundley H."/>
            <person name="Johnson J."/>
            <person name="Lipzen A."/>
            <person name="Barry K."/>
            <person name="Lang B.F."/>
            <person name="Cuomo C.A."/>
            <person name="Buchler N.E."/>
            <person name="Grigoriev I.V."/>
            <person name="Spatafora J.W."/>
            <person name="Stajich J.E."/>
            <person name="James T.Y."/>
        </authorList>
    </citation>
    <scope>NUCLEOTIDE SEQUENCE</scope>
    <source>
        <strain evidence="3">AG</strain>
    </source>
</reference>